<proteinExistence type="predicted"/>
<evidence type="ECO:0000256" key="1">
    <source>
        <dbReference type="SAM" id="Phobius"/>
    </source>
</evidence>
<feature type="transmembrane region" description="Helical" evidence="1">
    <location>
        <begin position="20"/>
        <end position="38"/>
    </location>
</feature>
<evidence type="ECO:0000313" key="3">
    <source>
        <dbReference type="Proteomes" id="UP000265703"/>
    </source>
</evidence>
<sequence length="59" mass="6846">MTTRYRSQSTYEEERKERKAKLIILVIIGMLTAAYGNVCCDSQPRGHDENEYKAKYTGK</sequence>
<dbReference type="EMBL" id="QKYT01000713">
    <property type="protein sequence ID" value="RIA82019.1"/>
    <property type="molecule type" value="Genomic_DNA"/>
</dbReference>
<dbReference type="OrthoDB" id="2433508at2759"/>
<accession>A0A397SAY7</accession>
<keyword evidence="1" id="KW-1133">Transmembrane helix</keyword>
<reference evidence="2 3" key="1">
    <citation type="submission" date="2018-06" db="EMBL/GenBank/DDBJ databases">
        <title>Comparative genomics reveals the genomic features of Rhizophagus irregularis, R. cerebriforme, R. diaphanum and Gigaspora rosea, and their symbiotic lifestyle signature.</title>
        <authorList>
            <person name="Morin E."/>
            <person name="San Clemente H."/>
            <person name="Chen E.C.H."/>
            <person name="De La Providencia I."/>
            <person name="Hainaut M."/>
            <person name="Kuo A."/>
            <person name="Kohler A."/>
            <person name="Murat C."/>
            <person name="Tang N."/>
            <person name="Roy S."/>
            <person name="Loubradou J."/>
            <person name="Henrissat B."/>
            <person name="Grigoriev I.V."/>
            <person name="Corradi N."/>
            <person name="Roux C."/>
            <person name="Martin F.M."/>
        </authorList>
    </citation>
    <scope>NUCLEOTIDE SEQUENCE [LARGE SCALE GENOMIC DNA]</scope>
    <source>
        <strain evidence="2 3">DAOM 227022</strain>
    </source>
</reference>
<organism evidence="2 3">
    <name type="scientific">Glomus cerebriforme</name>
    <dbReference type="NCBI Taxonomy" id="658196"/>
    <lineage>
        <taxon>Eukaryota</taxon>
        <taxon>Fungi</taxon>
        <taxon>Fungi incertae sedis</taxon>
        <taxon>Mucoromycota</taxon>
        <taxon>Glomeromycotina</taxon>
        <taxon>Glomeromycetes</taxon>
        <taxon>Glomerales</taxon>
        <taxon>Glomeraceae</taxon>
        <taxon>Glomus</taxon>
    </lineage>
</organism>
<evidence type="ECO:0000313" key="2">
    <source>
        <dbReference type="EMBL" id="RIA82019.1"/>
    </source>
</evidence>
<dbReference type="Proteomes" id="UP000265703">
    <property type="component" value="Unassembled WGS sequence"/>
</dbReference>
<dbReference type="AlphaFoldDB" id="A0A397SAY7"/>
<keyword evidence="1" id="KW-0812">Transmembrane</keyword>
<protein>
    <submittedName>
        <fullName evidence="2">Uncharacterized protein</fullName>
    </submittedName>
</protein>
<gene>
    <name evidence="2" type="ORF">C1645_836008</name>
</gene>
<keyword evidence="3" id="KW-1185">Reference proteome</keyword>
<name>A0A397SAY7_9GLOM</name>
<comment type="caution">
    <text evidence="2">The sequence shown here is derived from an EMBL/GenBank/DDBJ whole genome shotgun (WGS) entry which is preliminary data.</text>
</comment>
<keyword evidence="1" id="KW-0472">Membrane</keyword>